<dbReference type="InterPro" id="IPR010982">
    <property type="entry name" value="Lambda_DNA-bd_dom_sf"/>
</dbReference>
<evidence type="ECO:0000313" key="2">
    <source>
        <dbReference type="Proteomes" id="UP000002188"/>
    </source>
</evidence>
<protein>
    <submittedName>
        <fullName evidence="1">Phage related protein</fullName>
    </submittedName>
</protein>
<dbReference type="SUPFAM" id="SSF47413">
    <property type="entry name" value="lambda repressor-like DNA-binding domains"/>
    <property type="match status" value="1"/>
</dbReference>
<dbReference type="Gene3D" id="1.10.260.40">
    <property type="entry name" value="lambda repressor-like DNA-binding domains"/>
    <property type="match status" value="1"/>
</dbReference>
<reference evidence="1 2" key="1">
    <citation type="journal article" date="2009" name="BMC Genomics">
        <title>Brucella microti: the genome sequence of an emerging pathogen.</title>
        <authorList>
            <person name="Audic S."/>
            <person name="Lescot M."/>
            <person name="Claverie J.-M."/>
            <person name="Scholz H.C."/>
        </authorList>
    </citation>
    <scope>NUCLEOTIDE SEQUENCE [LARGE SCALE GENOMIC DNA]</scope>
    <source>
        <strain evidence="1 2">CCM 4915</strain>
    </source>
</reference>
<gene>
    <name evidence="1" type="ordered locus">BMI_II1051</name>
</gene>
<accession>C7LJH3</accession>
<name>C7LJH3_BRUMC</name>
<proteinExistence type="predicted"/>
<dbReference type="EMBL" id="CP001579">
    <property type="protein sequence ID" value="ACU50161.1"/>
    <property type="molecule type" value="Genomic_DNA"/>
</dbReference>
<evidence type="ECO:0000313" key="1">
    <source>
        <dbReference type="EMBL" id="ACU50161.1"/>
    </source>
</evidence>
<dbReference type="RefSeq" id="WP_015799967.1">
    <property type="nucleotide sequence ID" value="NC_013118.1"/>
</dbReference>
<dbReference type="HOGENOM" id="CLU_1412808_0_0_5"/>
<dbReference type="GO" id="GO:0003677">
    <property type="term" value="F:DNA binding"/>
    <property type="evidence" value="ECO:0007669"/>
    <property type="project" value="InterPro"/>
</dbReference>
<dbReference type="InterPro" id="IPR031856">
    <property type="entry name" value="YdaS_toxin-like"/>
</dbReference>
<keyword evidence="2" id="KW-1185">Reference proteome</keyword>
<dbReference type="Pfam" id="PF15943">
    <property type="entry name" value="YdaS_toxin"/>
    <property type="match status" value="1"/>
</dbReference>
<dbReference type="KEGG" id="bmr:BMI_II1051"/>
<sequence>MTVKAQNADGINMMRLLNRPRLRRKDVPDYLRTVHGIDIAYSTLSKLATIGGGPQMQYSGRIPLYLKEDLDRWANERLSGSVRSTSARETAQVERIVPATLQQNQPTRVNGLSPVTTHMLGSQVTLAIQAAGGVVALARGLGIKHHQSVYGWKKIPADYVLRIEALTGIPCCELRPDIYPPDRFPPLPREAY</sequence>
<dbReference type="AlphaFoldDB" id="C7LJH3"/>
<dbReference type="Proteomes" id="UP000002188">
    <property type="component" value="Chromosome 2"/>
</dbReference>
<organism evidence="1 2">
    <name type="scientific">Brucella microti (strain BCCN 7-01 / CAPM 6434 / CCM 4915)</name>
    <dbReference type="NCBI Taxonomy" id="568815"/>
    <lineage>
        <taxon>Bacteria</taxon>
        <taxon>Pseudomonadati</taxon>
        <taxon>Pseudomonadota</taxon>
        <taxon>Alphaproteobacteria</taxon>
        <taxon>Hyphomicrobiales</taxon>
        <taxon>Brucellaceae</taxon>
        <taxon>Brucella/Ochrobactrum group</taxon>
        <taxon>Brucella</taxon>
    </lineage>
</organism>